<feature type="transmembrane region" description="Helical" evidence="5">
    <location>
        <begin position="379"/>
        <end position="401"/>
    </location>
</feature>
<organism evidence="6">
    <name type="scientific">freshwater sediment metagenome</name>
    <dbReference type="NCBI Taxonomy" id="556182"/>
    <lineage>
        <taxon>unclassified sequences</taxon>
        <taxon>metagenomes</taxon>
        <taxon>ecological metagenomes</taxon>
    </lineage>
</organism>
<gene>
    <name evidence="6" type="ORF">AMST5_04127</name>
</gene>
<name>A0AA48RF78_9ZZZZ</name>
<dbReference type="InterPro" id="IPR008217">
    <property type="entry name" value="Ccc1_fam"/>
</dbReference>
<reference evidence="6" key="1">
    <citation type="submission" date="2023-07" db="EMBL/GenBank/DDBJ databases">
        <authorList>
            <person name="Pelsma A.J. K."/>
        </authorList>
    </citation>
    <scope>NUCLEOTIDE SEQUENCE</scope>
</reference>
<feature type="transmembrane region" description="Helical" evidence="5">
    <location>
        <begin position="20"/>
        <end position="41"/>
    </location>
</feature>
<feature type="transmembrane region" description="Helical" evidence="5">
    <location>
        <begin position="47"/>
        <end position="68"/>
    </location>
</feature>
<feature type="transmembrane region" description="Helical" evidence="5">
    <location>
        <begin position="80"/>
        <end position="103"/>
    </location>
</feature>
<evidence type="ECO:0000256" key="3">
    <source>
        <dbReference type="ARBA" id="ARBA00022989"/>
    </source>
</evidence>
<protein>
    <submittedName>
        <fullName evidence="6">Uncharacterized protein</fullName>
    </submittedName>
</protein>
<accession>A0AA48RF78</accession>
<keyword evidence="3 5" id="KW-1133">Transmembrane helix</keyword>
<evidence type="ECO:0000256" key="5">
    <source>
        <dbReference type="SAM" id="Phobius"/>
    </source>
</evidence>
<evidence type="ECO:0000256" key="2">
    <source>
        <dbReference type="ARBA" id="ARBA00022692"/>
    </source>
</evidence>
<dbReference type="GO" id="GO:0030026">
    <property type="term" value="P:intracellular manganese ion homeostasis"/>
    <property type="evidence" value="ECO:0007669"/>
    <property type="project" value="InterPro"/>
</dbReference>
<evidence type="ECO:0000313" key="6">
    <source>
        <dbReference type="EMBL" id="CAJ0891360.1"/>
    </source>
</evidence>
<dbReference type="CDD" id="cd02435">
    <property type="entry name" value="CCC1"/>
    <property type="match status" value="1"/>
</dbReference>
<dbReference type="GO" id="GO:0012505">
    <property type="term" value="C:endomembrane system"/>
    <property type="evidence" value="ECO:0007669"/>
    <property type="project" value="UniProtKB-SubCell"/>
</dbReference>
<feature type="transmembrane region" description="Helical" evidence="5">
    <location>
        <begin position="349"/>
        <end position="367"/>
    </location>
</feature>
<feature type="transmembrane region" description="Helical" evidence="5">
    <location>
        <begin position="318"/>
        <end position="337"/>
    </location>
</feature>
<feature type="transmembrane region" description="Helical" evidence="5">
    <location>
        <begin position="128"/>
        <end position="149"/>
    </location>
</feature>
<dbReference type="PANTHER" id="PTHR31851">
    <property type="entry name" value="FE(2+)/MN(2+) TRANSPORTER PCL1"/>
    <property type="match status" value="1"/>
</dbReference>
<proteinExistence type="predicted"/>
<evidence type="ECO:0000256" key="4">
    <source>
        <dbReference type="ARBA" id="ARBA00023136"/>
    </source>
</evidence>
<comment type="subcellular location">
    <subcellularLocation>
        <location evidence="1">Endomembrane system</location>
        <topology evidence="1">Multi-pass membrane protein</topology>
    </subcellularLocation>
</comment>
<dbReference type="Pfam" id="PF01988">
    <property type="entry name" value="VIT1"/>
    <property type="match status" value="1"/>
</dbReference>
<dbReference type="EMBL" id="OY288114">
    <property type="protein sequence ID" value="CAJ0891360.1"/>
    <property type="molecule type" value="Genomic_DNA"/>
</dbReference>
<dbReference type="GO" id="GO:0005384">
    <property type="term" value="F:manganese ion transmembrane transporter activity"/>
    <property type="evidence" value="ECO:0007669"/>
    <property type="project" value="InterPro"/>
</dbReference>
<evidence type="ECO:0000256" key="1">
    <source>
        <dbReference type="ARBA" id="ARBA00004127"/>
    </source>
</evidence>
<keyword evidence="4 5" id="KW-0472">Membrane</keyword>
<keyword evidence="2 5" id="KW-0812">Transmembrane</keyword>
<dbReference type="AlphaFoldDB" id="A0AA48RF78"/>
<sequence length="402" mass="43518">MDHEKLARLKAGAAEEGKQYLAIFLYLWVLLTLFSLHRAFIFNEDLLTYHQGLALLNAFALAKVVLLGQHFKLGGSRPDAPVAAPALIKSAIFGLLLIVFHLVEETLIGVWRGKTVAESVPTIGDGSLQAILISAILVFVSLIPFFAFVELERVLGAQDLHTLLWGRRRPKGASGEHVERHFLNTETVRDVVIGMADGLTVPFALAAGITAAIASSRVVVTAGLAEIVAGATAMGLGGYLAARSDQEHFHSEEKREYAEVERLPEQERNELREIFSQYGLQKPELDSVVTAVSADKTRWVDFMMRFELGLERPDPKRAPISAMTIAAAYAVGGMIPLAPYMMEDDVKRALFHSALFTGFALLVFGAVKGRLTGVSPLKAGAQTFLVGGLAAGAAFYLASLFG</sequence>